<gene>
    <name evidence="1" type="ordered locus">A2cp1_0794</name>
</gene>
<evidence type="ECO:0000313" key="2">
    <source>
        <dbReference type="Proteomes" id="UP000007089"/>
    </source>
</evidence>
<accession>B8JDQ1</accession>
<dbReference type="EMBL" id="CP001359">
    <property type="protein sequence ID" value="ACL64146.1"/>
    <property type="molecule type" value="Genomic_DNA"/>
</dbReference>
<keyword evidence="2" id="KW-1185">Reference proteome</keyword>
<proteinExistence type="predicted"/>
<dbReference type="Proteomes" id="UP000007089">
    <property type="component" value="Chromosome"/>
</dbReference>
<protein>
    <submittedName>
        <fullName evidence="1">Uncharacterized protein</fullName>
    </submittedName>
</protein>
<dbReference type="AlphaFoldDB" id="B8JDQ1"/>
<dbReference type="KEGG" id="acp:A2cp1_0794"/>
<dbReference type="HOGENOM" id="CLU_2875859_0_0_7"/>
<reference evidence="1" key="1">
    <citation type="submission" date="2009-01" db="EMBL/GenBank/DDBJ databases">
        <title>Complete sequence of Anaeromyxobacter dehalogenans 2CP-1.</title>
        <authorList>
            <consortium name="US DOE Joint Genome Institute"/>
            <person name="Lucas S."/>
            <person name="Copeland A."/>
            <person name="Lapidus A."/>
            <person name="Glavina del Rio T."/>
            <person name="Dalin E."/>
            <person name="Tice H."/>
            <person name="Bruce D."/>
            <person name="Goodwin L."/>
            <person name="Pitluck S."/>
            <person name="Saunders E."/>
            <person name="Brettin T."/>
            <person name="Detter J.C."/>
            <person name="Han C."/>
            <person name="Larimer F."/>
            <person name="Land M."/>
            <person name="Hauser L."/>
            <person name="Kyrpides N."/>
            <person name="Ovchinnikova G."/>
            <person name="Beliaev A.S."/>
            <person name="Richardson P."/>
        </authorList>
    </citation>
    <scope>NUCLEOTIDE SEQUENCE</scope>
    <source>
        <strain evidence="1">2CP-1</strain>
    </source>
</reference>
<name>B8JDQ1_ANAD2</name>
<sequence>MNAQSQTPASLVHFYDTRTHAIACGESGPDRRSTKHPRQVTCQSCVALFDAPRTHAEDAGAVS</sequence>
<dbReference type="RefSeq" id="WP_012632165.1">
    <property type="nucleotide sequence ID" value="NC_011891.1"/>
</dbReference>
<organism evidence="1 2">
    <name type="scientific">Anaeromyxobacter dehalogenans (strain ATCC BAA-258 / DSM 21875 / 2CP-1)</name>
    <dbReference type="NCBI Taxonomy" id="455488"/>
    <lineage>
        <taxon>Bacteria</taxon>
        <taxon>Pseudomonadati</taxon>
        <taxon>Myxococcota</taxon>
        <taxon>Myxococcia</taxon>
        <taxon>Myxococcales</taxon>
        <taxon>Cystobacterineae</taxon>
        <taxon>Anaeromyxobacteraceae</taxon>
        <taxon>Anaeromyxobacter</taxon>
    </lineage>
</organism>
<evidence type="ECO:0000313" key="1">
    <source>
        <dbReference type="EMBL" id="ACL64146.1"/>
    </source>
</evidence>